<evidence type="ECO:0000256" key="1">
    <source>
        <dbReference type="SAM" id="MobiDB-lite"/>
    </source>
</evidence>
<dbReference type="OrthoDB" id="3058629at2759"/>
<feature type="region of interest" description="Disordered" evidence="1">
    <location>
        <begin position="115"/>
        <end position="227"/>
    </location>
</feature>
<dbReference type="Proteomes" id="UP000724874">
    <property type="component" value="Unassembled WGS sequence"/>
</dbReference>
<name>A0A9P5NI35_GYMJU</name>
<comment type="caution">
    <text evidence="2">The sequence shown here is derived from an EMBL/GenBank/DDBJ whole genome shotgun (WGS) entry which is preliminary data.</text>
</comment>
<protein>
    <submittedName>
        <fullName evidence="2">Uncharacterized protein</fullName>
    </submittedName>
</protein>
<feature type="compositionally biased region" description="Basic and acidic residues" evidence="1">
    <location>
        <begin position="198"/>
        <end position="207"/>
    </location>
</feature>
<feature type="compositionally biased region" description="Basic and acidic residues" evidence="1">
    <location>
        <begin position="164"/>
        <end position="191"/>
    </location>
</feature>
<evidence type="ECO:0000313" key="2">
    <source>
        <dbReference type="EMBL" id="KAF8886233.1"/>
    </source>
</evidence>
<dbReference type="AlphaFoldDB" id="A0A9P5NI35"/>
<evidence type="ECO:0000313" key="3">
    <source>
        <dbReference type="Proteomes" id="UP000724874"/>
    </source>
</evidence>
<proteinExistence type="predicted"/>
<keyword evidence="3" id="KW-1185">Reference proteome</keyword>
<gene>
    <name evidence="2" type="ORF">CPB84DRAFT_1850154</name>
</gene>
<organism evidence="2 3">
    <name type="scientific">Gymnopilus junonius</name>
    <name type="common">Spectacular rustgill mushroom</name>
    <name type="synonym">Gymnopilus spectabilis subsp. junonius</name>
    <dbReference type="NCBI Taxonomy" id="109634"/>
    <lineage>
        <taxon>Eukaryota</taxon>
        <taxon>Fungi</taxon>
        <taxon>Dikarya</taxon>
        <taxon>Basidiomycota</taxon>
        <taxon>Agaricomycotina</taxon>
        <taxon>Agaricomycetes</taxon>
        <taxon>Agaricomycetidae</taxon>
        <taxon>Agaricales</taxon>
        <taxon>Agaricineae</taxon>
        <taxon>Hymenogastraceae</taxon>
        <taxon>Gymnopilus</taxon>
    </lineage>
</organism>
<feature type="compositionally biased region" description="Acidic residues" evidence="1">
    <location>
        <begin position="115"/>
        <end position="128"/>
    </location>
</feature>
<accession>A0A9P5NI35</accession>
<sequence>MSSGQKNALHKFLDGLQKHAFSKTYCGDFIVPFGRKHPNKAIRECDDKPWLEWVCKQYRLKAEHPIFFIAADTWLANSRPQEPKRDIGELVGTLNLRQESKEDLPVVAGLDFIDDEQGDEEFEADEDEDKMKQDSTRTQPDISNPLGGLPERSCSSTAPPLTHQSDHLDHWKTDAFRSDIESDTDGRKRIPSDVASSADRKSEHGEQPSKTSDILQVDGSELGERDDDDAASLARLIYDYFSNAKHPPELPPDIRVALNAVAFYVKQQPVNGSDAVSDGDVETIEP</sequence>
<feature type="compositionally biased region" description="Polar residues" evidence="1">
    <location>
        <begin position="153"/>
        <end position="163"/>
    </location>
</feature>
<reference evidence="2" key="1">
    <citation type="submission" date="2020-11" db="EMBL/GenBank/DDBJ databases">
        <authorList>
            <consortium name="DOE Joint Genome Institute"/>
            <person name="Ahrendt S."/>
            <person name="Riley R."/>
            <person name="Andreopoulos W."/>
            <person name="LaButti K."/>
            <person name="Pangilinan J."/>
            <person name="Ruiz-duenas F.J."/>
            <person name="Barrasa J.M."/>
            <person name="Sanchez-Garcia M."/>
            <person name="Camarero S."/>
            <person name="Miyauchi S."/>
            <person name="Serrano A."/>
            <person name="Linde D."/>
            <person name="Babiker R."/>
            <person name="Drula E."/>
            <person name="Ayuso-Fernandez I."/>
            <person name="Pacheco R."/>
            <person name="Padilla G."/>
            <person name="Ferreira P."/>
            <person name="Barriuso J."/>
            <person name="Kellner H."/>
            <person name="Castanera R."/>
            <person name="Alfaro M."/>
            <person name="Ramirez L."/>
            <person name="Pisabarro A.G."/>
            <person name="Kuo A."/>
            <person name="Tritt A."/>
            <person name="Lipzen A."/>
            <person name="He G."/>
            <person name="Yan M."/>
            <person name="Ng V."/>
            <person name="Cullen D."/>
            <person name="Martin F."/>
            <person name="Rosso M.-N."/>
            <person name="Henrissat B."/>
            <person name="Hibbett D."/>
            <person name="Martinez A.T."/>
            <person name="Grigoriev I.V."/>
        </authorList>
    </citation>
    <scope>NUCLEOTIDE SEQUENCE</scope>
    <source>
        <strain evidence="2">AH 44721</strain>
    </source>
</reference>
<dbReference type="EMBL" id="JADNYJ010000097">
    <property type="protein sequence ID" value="KAF8886233.1"/>
    <property type="molecule type" value="Genomic_DNA"/>
</dbReference>